<evidence type="ECO:0000313" key="1">
    <source>
        <dbReference type="EMBL" id="VDP92809.1"/>
    </source>
</evidence>
<dbReference type="AlphaFoldDB" id="A0A183B8K2"/>
<dbReference type="EMBL" id="UZAN01060884">
    <property type="protein sequence ID" value="VDP92809.1"/>
    <property type="molecule type" value="Genomic_DNA"/>
</dbReference>
<dbReference type="Proteomes" id="UP000272942">
    <property type="component" value="Unassembled WGS sequence"/>
</dbReference>
<organism evidence="3">
    <name type="scientific">Echinostoma caproni</name>
    <dbReference type="NCBI Taxonomy" id="27848"/>
    <lineage>
        <taxon>Eukaryota</taxon>
        <taxon>Metazoa</taxon>
        <taxon>Spiralia</taxon>
        <taxon>Lophotrochozoa</taxon>
        <taxon>Platyhelminthes</taxon>
        <taxon>Trematoda</taxon>
        <taxon>Digenea</taxon>
        <taxon>Plagiorchiida</taxon>
        <taxon>Echinostomata</taxon>
        <taxon>Echinostomatoidea</taxon>
        <taxon>Echinostomatidae</taxon>
        <taxon>Echinostoma</taxon>
    </lineage>
</organism>
<dbReference type="WBParaSite" id="ECPE_0001557701-mRNA-1">
    <property type="protein sequence ID" value="ECPE_0001557701-mRNA-1"/>
    <property type="gene ID" value="ECPE_0001557701"/>
</dbReference>
<reference evidence="3" key="1">
    <citation type="submission" date="2016-06" db="UniProtKB">
        <authorList>
            <consortium name="WormBaseParasite"/>
        </authorList>
    </citation>
    <scope>IDENTIFICATION</scope>
</reference>
<reference evidence="1 2" key="2">
    <citation type="submission" date="2018-11" db="EMBL/GenBank/DDBJ databases">
        <authorList>
            <consortium name="Pathogen Informatics"/>
        </authorList>
    </citation>
    <scope>NUCLEOTIDE SEQUENCE [LARGE SCALE GENOMIC DNA]</scope>
    <source>
        <strain evidence="1 2">Egypt</strain>
    </source>
</reference>
<name>A0A183B8K2_9TREM</name>
<evidence type="ECO:0000313" key="2">
    <source>
        <dbReference type="Proteomes" id="UP000272942"/>
    </source>
</evidence>
<evidence type="ECO:0000313" key="3">
    <source>
        <dbReference type="WBParaSite" id="ECPE_0001557701-mRNA-1"/>
    </source>
</evidence>
<gene>
    <name evidence="1" type="ORF">ECPE_LOCUS15537</name>
</gene>
<keyword evidence="2" id="KW-1185">Reference proteome</keyword>
<accession>A0A183B8K2</accession>
<sequence>MTVQMQTILEFLYVQSEFGRVGENHQSLISTMKRMELALGRNLGLYPISANVLKTQAKNGKMPRKPYRPLPVRVIHQRLLSYEVFKPRLLSVIEHS</sequence>
<proteinExistence type="predicted"/>
<protein>
    <submittedName>
        <fullName evidence="3">Transposase</fullName>
    </submittedName>
</protein>